<gene>
    <name evidence="1" type="ORF">V6N11_000622</name>
</gene>
<dbReference type="EMBL" id="JBBPBN010000226">
    <property type="protein sequence ID" value="KAK8972157.1"/>
    <property type="molecule type" value="Genomic_DNA"/>
</dbReference>
<name>A0ABR2N7T2_9ROSI</name>
<accession>A0ABR2N7T2</accession>
<evidence type="ECO:0000313" key="2">
    <source>
        <dbReference type="Proteomes" id="UP001396334"/>
    </source>
</evidence>
<dbReference type="Proteomes" id="UP001396334">
    <property type="component" value="Unassembled WGS sequence"/>
</dbReference>
<protein>
    <recommendedName>
        <fullName evidence="3">Peptidylprolyl isomerase</fullName>
    </recommendedName>
</protein>
<evidence type="ECO:0008006" key="3">
    <source>
        <dbReference type="Google" id="ProtNLM"/>
    </source>
</evidence>
<sequence>MKDNCKYLVFGRLVDNMLMIGNLSSQPEFVTLSSCESLVCSCSAPDAARCCFQCLCCLYRLVYIIIVLYLLEMEEEDERKEEFREDLIRGASD</sequence>
<reference evidence="1 2" key="1">
    <citation type="journal article" date="2024" name="G3 (Bethesda)">
        <title>Genome assembly of Hibiscus sabdariffa L. provides insights into metabolisms of medicinal natural products.</title>
        <authorList>
            <person name="Kim T."/>
        </authorList>
    </citation>
    <scope>NUCLEOTIDE SEQUENCE [LARGE SCALE GENOMIC DNA]</scope>
    <source>
        <strain evidence="1">TK-2024</strain>
        <tissue evidence="1">Old leaves</tissue>
    </source>
</reference>
<comment type="caution">
    <text evidence="1">The sequence shown here is derived from an EMBL/GenBank/DDBJ whole genome shotgun (WGS) entry which is preliminary data.</text>
</comment>
<evidence type="ECO:0000313" key="1">
    <source>
        <dbReference type="EMBL" id="KAK8972157.1"/>
    </source>
</evidence>
<keyword evidence="2" id="KW-1185">Reference proteome</keyword>
<proteinExistence type="predicted"/>
<organism evidence="1 2">
    <name type="scientific">Hibiscus sabdariffa</name>
    <name type="common">roselle</name>
    <dbReference type="NCBI Taxonomy" id="183260"/>
    <lineage>
        <taxon>Eukaryota</taxon>
        <taxon>Viridiplantae</taxon>
        <taxon>Streptophyta</taxon>
        <taxon>Embryophyta</taxon>
        <taxon>Tracheophyta</taxon>
        <taxon>Spermatophyta</taxon>
        <taxon>Magnoliopsida</taxon>
        <taxon>eudicotyledons</taxon>
        <taxon>Gunneridae</taxon>
        <taxon>Pentapetalae</taxon>
        <taxon>rosids</taxon>
        <taxon>malvids</taxon>
        <taxon>Malvales</taxon>
        <taxon>Malvaceae</taxon>
        <taxon>Malvoideae</taxon>
        <taxon>Hibiscus</taxon>
    </lineage>
</organism>